<evidence type="ECO:0000313" key="1">
    <source>
        <dbReference type="EMBL" id="RMZ96462.1"/>
    </source>
</evidence>
<organism evidence="1 2">
    <name type="scientific">Brachionus plicatilis</name>
    <name type="common">Marine rotifer</name>
    <name type="synonym">Brachionus muelleri</name>
    <dbReference type="NCBI Taxonomy" id="10195"/>
    <lineage>
        <taxon>Eukaryota</taxon>
        <taxon>Metazoa</taxon>
        <taxon>Spiralia</taxon>
        <taxon>Gnathifera</taxon>
        <taxon>Rotifera</taxon>
        <taxon>Eurotatoria</taxon>
        <taxon>Monogononta</taxon>
        <taxon>Pseudotrocha</taxon>
        <taxon>Ploima</taxon>
        <taxon>Brachionidae</taxon>
        <taxon>Brachionus</taxon>
    </lineage>
</organism>
<dbReference type="EMBL" id="REGN01012169">
    <property type="protein sequence ID" value="RMZ96462.1"/>
    <property type="molecule type" value="Genomic_DNA"/>
</dbReference>
<comment type="caution">
    <text evidence="1">The sequence shown here is derived from an EMBL/GenBank/DDBJ whole genome shotgun (WGS) entry which is preliminary data.</text>
</comment>
<protein>
    <submittedName>
        <fullName evidence="1">Uncharacterized protein</fullName>
    </submittedName>
</protein>
<dbReference type="AlphaFoldDB" id="A0A3M7PBN4"/>
<reference evidence="1 2" key="1">
    <citation type="journal article" date="2018" name="Sci. Rep.">
        <title>Genomic signatures of local adaptation to the degree of environmental predictability in rotifers.</title>
        <authorList>
            <person name="Franch-Gras L."/>
            <person name="Hahn C."/>
            <person name="Garcia-Roger E.M."/>
            <person name="Carmona M.J."/>
            <person name="Serra M."/>
            <person name="Gomez A."/>
        </authorList>
    </citation>
    <scope>NUCLEOTIDE SEQUENCE [LARGE SCALE GENOMIC DNA]</scope>
    <source>
        <strain evidence="1">HYR1</strain>
    </source>
</reference>
<accession>A0A3M7PBN4</accession>
<keyword evidence="2" id="KW-1185">Reference proteome</keyword>
<proteinExistence type="predicted"/>
<name>A0A3M7PBN4_BRAPC</name>
<dbReference type="Proteomes" id="UP000276133">
    <property type="component" value="Unassembled WGS sequence"/>
</dbReference>
<sequence>GMSVLIGKRLNNYKKGRPAKINCFIGNLFLFKCEFNYYPIKIEKISIHSVNLLNFLSKITVNSRNLVHVTKSDFKNI</sequence>
<evidence type="ECO:0000313" key="2">
    <source>
        <dbReference type="Proteomes" id="UP000276133"/>
    </source>
</evidence>
<feature type="non-terminal residue" evidence="1">
    <location>
        <position position="1"/>
    </location>
</feature>
<gene>
    <name evidence="1" type="ORF">BpHYR1_001125</name>
</gene>